<dbReference type="RefSeq" id="WP_318649577.1">
    <property type="nucleotide sequence ID" value="NZ_CP137852.1"/>
</dbReference>
<keyword evidence="2" id="KW-1185">Reference proteome</keyword>
<evidence type="ECO:0000313" key="1">
    <source>
        <dbReference type="EMBL" id="WPB85603.1"/>
    </source>
</evidence>
<organism evidence="1 2">
    <name type="scientific">Sediminicoccus rosea</name>
    <dbReference type="NCBI Taxonomy" id="1225128"/>
    <lineage>
        <taxon>Bacteria</taxon>
        <taxon>Pseudomonadati</taxon>
        <taxon>Pseudomonadota</taxon>
        <taxon>Alphaproteobacteria</taxon>
        <taxon>Acetobacterales</taxon>
        <taxon>Roseomonadaceae</taxon>
        <taxon>Sediminicoccus</taxon>
    </lineage>
</organism>
<protein>
    <submittedName>
        <fullName evidence="1">Uncharacterized protein</fullName>
    </submittedName>
</protein>
<accession>A0ABZ0PIQ7</accession>
<gene>
    <name evidence="1" type="ORF">R9Z33_01725</name>
</gene>
<evidence type="ECO:0000313" key="2">
    <source>
        <dbReference type="Proteomes" id="UP001305521"/>
    </source>
</evidence>
<dbReference type="EMBL" id="CP137852">
    <property type="protein sequence ID" value="WPB85603.1"/>
    <property type="molecule type" value="Genomic_DNA"/>
</dbReference>
<proteinExistence type="predicted"/>
<name>A0ABZ0PIQ7_9PROT</name>
<dbReference type="Proteomes" id="UP001305521">
    <property type="component" value="Chromosome"/>
</dbReference>
<reference evidence="1 2" key="1">
    <citation type="submission" date="2023-11" db="EMBL/GenBank/DDBJ databases">
        <title>Arctic aerobic anoxygenic photoheterotroph Sediminicoccus rosea KRV36 adapts its photosynthesis to long days of polar summer.</title>
        <authorList>
            <person name="Tomasch J."/>
            <person name="Kopejtka K."/>
            <person name="Bily T."/>
            <person name="Gardiner A.T."/>
            <person name="Gardian Z."/>
            <person name="Shivaramu S."/>
            <person name="Koblizek M."/>
            <person name="Engelhardt F."/>
            <person name="Kaftan D."/>
        </authorList>
    </citation>
    <scope>NUCLEOTIDE SEQUENCE [LARGE SCALE GENOMIC DNA]</scope>
    <source>
        <strain evidence="1 2">R-30</strain>
    </source>
</reference>
<sequence length="309" mass="32713">MRAALALACALPLLGCGLGERRVTDVGDSFCASRLRASVAHLPAPAPGEAERLLAAGFSAEAIETAEAIGVLGRMQALAETERRPGNGVPVILARQAVTDRVLLALLDVQATLATIDCEGERADQLRGQLQRNEARRARNLGLAGILIGASTAALTGGLSLAGSTAAGDTAGIIGGASEAGVASLLLFGSGSGMLRTRANLLAEIYRQPAQSSLFPPIVWRYLTRRDAPGETNIAEEIVAEWRGAGLLEEAEADDPLFRPEARLTIDELERRDAMLDLTEARIALMSRDLRQLLEEVTSRPVPTRARRP</sequence>